<name>A0AAV4UKD2_CAEEX</name>
<dbReference type="EMBL" id="BPLR01013037">
    <property type="protein sequence ID" value="GIY58224.1"/>
    <property type="molecule type" value="Genomic_DNA"/>
</dbReference>
<sequence>MIFRALLERSIHRLFLPERYLSSFTIGRISPFCDFRSIFLGCFGDTVSSQPMTPRKAAPKALQKILSLSLSPPKQVCVKSYSGGKIDFQKCVSSVFEKFHGGFACCSETDKWIAVSSSPPEGVVASRTFHLSFVYPRSGNFCAGGQSFRRQTALVARRLRGASDPIHGNAN</sequence>
<proteinExistence type="predicted"/>
<comment type="caution">
    <text evidence="1">The sequence shown here is derived from an EMBL/GenBank/DDBJ whole genome shotgun (WGS) entry which is preliminary data.</text>
</comment>
<evidence type="ECO:0000313" key="1">
    <source>
        <dbReference type="EMBL" id="GIY58224.1"/>
    </source>
</evidence>
<dbReference type="Proteomes" id="UP001054945">
    <property type="component" value="Unassembled WGS sequence"/>
</dbReference>
<evidence type="ECO:0000313" key="2">
    <source>
        <dbReference type="Proteomes" id="UP001054945"/>
    </source>
</evidence>
<organism evidence="1 2">
    <name type="scientific">Caerostris extrusa</name>
    <name type="common">Bark spider</name>
    <name type="synonym">Caerostris bankana</name>
    <dbReference type="NCBI Taxonomy" id="172846"/>
    <lineage>
        <taxon>Eukaryota</taxon>
        <taxon>Metazoa</taxon>
        <taxon>Ecdysozoa</taxon>
        <taxon>Arthropoda</taxon>
        <taxon>Chelicerata</taxon>
        <taxon>Arachnida</taxon>
        <taxon>Araneae</taxon>
        <taxon>Araneomorphae</taxon>
        <taxon>Entelegynae</taxon>
        <taxon>Araneoidea</taxon>
        <taxon>Araneidae</taxon>
        <taxon>Caerostris</taxon>
    </lineage>
</organism>
<protein>
    <submittedName>
        <fullName evidence="1">Uncharacterized protein</fullName>
    </submittedName>
</protein>
<reference evidence="1 2" key="1">
    <citation type="submission" date="2021-06" db="EMBL/GenBank/DDBJ databases">
        <title>Caerostris extrusa draft genome.</title>
        <authorList>
            <person name="Kono N."/>
            <person name="Arakawa K."/>
        </authorList>
    </citation>
    <scope>NUCLEOTIDE SEQUENCE [LARGE SCALE GENOMIC DNA]</scope>
</reference>
<accession>A0AAV4UKD2</accession>
<gene>
    <name evidence="1" type="ORF">CEXT_781621</name>
</gene>
<keyword evidence="2" id="KW-1185">Reference proteome</keyword>
<dbReference type="AlphaFoldDB" id="A0AAV4UKD2"/>